<evidence type="ECO:0000313" key="2">
    <source>
        <dbReference type="Proteomes" id="UP000027208"/>
    </source>
</evidence>
<gene>
    <name evidence="1" type="ORF">AE32_00423</name>
</gene>
<proteinExistence type="predicted"/>
<evidence type="ECO:0000313" key="1">
    <source>
        <dbReference type="EMBL" id="KDM58419.1"/>
    </source>
</evidence>
<organism evidence="1 2">
    <name type="scientific">Acinetobacter nosocomialis</name>
    <dbReference type="NCBI Taxonomy" id="106654"/>
    <lineage>
        <taxon>Bacteria</taxon>
        <taxon>Pseudomonadati</taxon>
        <taxon>Pseudomonadota</taxon>
        <taxon>Gammaproteobacteria</taxon>
        <taxon>Moraxellales</taxon>
        <taxon>Moraxellaceae</taxon>
        <taxon>Acinetobacter</taxon>
        <taxon>Acinetobacter calcoaceticus/baumannii complex</taxon>
    </lineage>
</organism>
<dbReference type="Proteomes" id="UP000027208">
    <property type="component" value="Unassembled WGS sequence"/>
</dbReference>
<reference evidence="1 2" key="1">
    <citation type="submission" date="2014-04" db="EMBL/GenBank/DDBJ databases">
        <title>The Genome Sequence of Acinetobacter baumanii BIDMC 57.</title>
        <authorList>
            <consortium name="The Broad Institute Genomics Platform"/>
            <consortium name="The Broad Institute Genome Sequencing Center for Infectious Disease"/>
            <person name="Murphy C."/>
            <person name="Cosimi L."/>
            <person name="Cerqueira G."/>
            <person name="Feldgarden M."/>
            <person name="Earl A."/>
            <person name="Spencer M.D."/>
            <person name="Fodor A."/>
            <person name="Sautter R.L."/>
            <person name="Hung D."/>
            <person name="Onderdonk A.B."/>
            <person name="Ernst C."/>
            <person name="Delaney M."/>
            <person name="DuBois A."/>
            <person name="Young S.K."/>
            <person name="Zeng Q."/>
            <person name="Gargeya S."/>
            <person name="Abouelleil A."/>
            <person name="Alvarado L."/>
            <person name="Chapman S.B."/>
            <person name="Gainer-Dewar J."/>
            <person name="Goldberg J."/>
            <person name="Griggs A."/>
            <person name="Gujja S."/>
            <person name="Hansen M."/>
            <person name="Howarth C."/>
            <person name="Imamovic A."/>
            <person name="Larimer J."/>
            <person name="Pearson M."/>
            <person name="Poon T.W."/>
            <person name="Priest M."/>
            <person name="Roberts A."/>
            <person name="Saif S."/>
            <person name="Shea T."/>
            <person name="Sykes S."/>
            <person name="Wortman J."/>
            <person name="Nusbaum C."/>
            <person name="Birren B."/>
        </authorList>
    </citation>
    <scope>NUCLEOTIDE SEQUENCE [LARGE SCALE GENOMIC DNA]</scope>
    <source>
        <strain evidence="1 2">BIDMC 57</strain>
    </source>
</reference>
<dbReference type="EMBL" id="JMUI01000001">
    <property type="protein sequence ID" value="KDM58419.1"/>
    <property type="molecule type" value="Genomic_DNA"/>
</dbReference>
<dbReference type="AlphaFoldDB" id="A0A836MM50"/>
<protein>
    <submittedName>
        <fullName evidence="1">Uncharacterized protein</fullName>
    </submittedName>
</protein>
<accession>A0A836MM50</accession>
<sequence length="29" mass="3444">MGYKKNDLNLMNEELENLKYRMGLPTLQS</sequence>
<name>A0A836MM50_ACINO</name>
<comment type="caution">
    <text evidence="1">The sequence shown here is derived from an EMBL/GenBank/DDBJ whole genome shotgun (WGS) entry which is preliminary data.</text>
</comment>